<organism evidence="2">
    <name type="scientific">Alkalihalophilus sp. As8PL</name>
    <dbReference type="NCBI Taxonomy" id="3237103"/>
    <lineage>
        <taxon>Bacteria</taxon>
        <taxon>Bacillati</taxon>
        <taxon>Bacillota</taxon>
        <taxon>Bacilli</taxon>
        <taxon>Bacillales</taxon>
        <taxon>Bacillaceae</taxon>
        <taxon>Alkalihalophilus</taxon>
    </lineage>
</organism>
<dbReference type="EMBL" id="CP162551">
    <property type="protein sequence ID" value="XDI37415.1"/>
    <property type="molecule type" value="Genomic_DNA"/>
</dbReference>
<keyword evidence="1" id="KW-0812">Transmembrane</keyword>
<feature type="transmembrane region" description="Helical" evidence="1">
    <location>
        <begin position="28"/>
        <end position="51"/>
    </location>
</feature>
<name>A0AB39BVK4_9BACI</name>
<sequence length="259" mass="29291">MNGFQFFYKSFYDKKVLAYSRFQPITKAIFHVLAVIFIACIPFIFSLWMTYTTSISQLEESLEKDLPSFSLEDGKLKADLNEPYLNYSLNEGVFVLDPHNELSSTNLAELGEGVVFRHEEALLFRYGATHSVSYALIGLQEVTDEELTDRIGDVKGFLPLLLLIVSLLIYSGLLGVGFLGVTIFAYVGLLFRGKRKNIQYRHMWLITAYAMTMPVIAFAWVDVLIASIPAYLLLIATLAMVLYALFSIPIPKRKTSEKP</sequence>
<keyword evidence="1" id="KW-0472">Membrane</keyword>
<protein>
    <submittedName>
        <fullName evidence="2">DUF1189 domain-containing protein</fullName>
    </submittedName>
</protein>
<dbReference type="Pfam" id="PF06691">
    <property type="entry name" value="DUF1189"/>
    <property type="match status" value="1"/>
</dbReference>
<dbReference type="InterPro" id="IPR009574">
    <property type="entry name" value="DUF1189"/>
</dbReference>
<evidence type="ECO:0000313" key="2">
    <source>
        <dbReference type="EMBL" id="XDI37415.1"/>
    </source>
</evidence>
<feature type="transmembrane region" description="Helical" evidence="1">
    <location>
        <begin position="227"/>
        <end position="246"/>
    </location>
</feature>
<feature type="transmembrane region" description="Helical" evidence="1">
    <location>
        <begin position="160"/>
        <end position="191"/>
    </location>
</feature>
<keyword evidence="1" id="KW-1133">Transmembrane helix</keyword>
<dbReference type="RefSeq" id="WP_368504764.1">
    <property type="nucleotide sequence ID" value="NZ_CP162551.1"/>
</dbReference>
<proteinExistence type="predicted"/>
<gene>
    <name evidence="2" type="ORF">AB3N04_03635</name>
</gene>
<accession>A0AB39BVK4</accession>
<dbReference type="AlphaFoldDB" id="A0AB39BVK4"/>
<feature type="transmembrane region" description="Helical" evidence="1">
    <location>
        <begin position="203"/>
        <end position="221"/>
    </location>
</feature>
<evidence type="ECO:0000256" key="1">
    <source>
        <dbReference type="SAM" id="Phobius"/>
    </source>
</evidence>
<reference evidence="2" key="1">
    <citation type="submission" date="2024-07" db="EMBL/GenBank/DDBJ databases">
        <title>Identification and characteristics of an arsenic-resistant bacterial isolate, which belongs to a novel species.</title>
        <authorList>
            <person name="Juszczyk A."/>
            <person name="Kowalczyk A."/>
            <person name="Was K."/>
            <person name="Kosowicz W."/>
            <person name="Budzyn A."/>
            <person name="Latowski D."/>
        </authorList>
    </citation>
    <scope>NUCLEOTIDE SEQUENCE</scope>
    <source>
        <strain evidence="2">As8PL</strain>
    </source>
</reference>